<dbReference type="EMBL" id="PEBQ01000001">
    <property type="protein sequence ID" value="PHY95612.1"/>
    <property type="molecule type" value="Genomic_DNA"/>
</dbReference>
<keyword evidence="3 6" id="KW-0378">Hydrolase</keyword>
<dbReference type="GO" id="GO:0006508">
    <property type="term" value="P:proteolysis"/>
    <property type="evidence" value="ECO:0007669"/>
    <property type="project" value="UniProtKB-KW"/>
</dbReference>
<proteinExistence type="inferred from homology"/>
<dbReference type="Gene3D" id="1.20.140.70">
    <property type="entry name" value="Oligopeptidase f, N-terminal domain"/>
    <property type="match status" value="1"/>
</dbReference>
<feature type="domain" description="Peptidase M3A/M3B catalytic" evidence="7">
    <location>
        <begin position="264"/>
        <end position="641"/>
    </location>
</feature>
<organism evidence="9 10">
    <name type="scientific">Acetobacter pomorum</name>
    <dbReference type="NCBI Taxonomy" id="65959"/>
    <lineage>
        <taxon>Bacteria</taxon>
        <taxon>Pseudomonadati</taxon>
        <taxon>Pseudomonadota</taxon>
        <taxon>Alphaproteobacteria</taxon>
        <taxon>Acetobacterales</taxon>
        <taxon>Acetobacteraceae</taxon>
        <taxon>Acetobacter</taxon>
    </lineage>
</organism>
<comment type="caution">
    <text evidence="9">The sequence shown here is derived from an EMBL/GenBank/DDBJ whole genome shotgun (WGS) entry which is preliminary data.</text>
</comment>
<accession>A0A2G4RGA3</accession>
<dbReference type="CDD" id="cd09610">
    <property type="entry name" value="M3B_PepF"/>
    <property type="match status" value="1"/>
</dbReference>
<dbReference type="PANTHER" id="PTHR11804">
    <property type="entry name" value="PROTEASE M3 THIMET OLIGOPEPTIDASE-RELATED"/>
    <property type="match status" value="1"/>
</dbReference>
<comment type="cofactor">
    <cofactor evidence="6">
        <name>Zn(2+)</name>
        <dbReference type="ChEBI" id="CHEBI:29105"/>
    </cofactor>
    <text evidence="6">Binds 1 zinc ion.</text>
</comment>
<keyword evidence="10" id="KW-1185">Reference proteome</keyword>
<dbReference type="InterPro" id="IPR011977">
    <property type="entry name" value="Pept_M3B_clade3"/>
</dbReference>
<evidence type="ECO:0000256" key="5">
    <source>
        <dbReference type="ARBA" id="ARBA00023049"/>
    </source>
</evidence>
<evidence type="ECO:0000259" key="8">
    <source>
        <dbReference type="Pfam" id="PF08439"/>
    </source>
</evidence>
<dbReference type="InterPro" id="IPR045090">
    <property type="entry name" value="Pept_M3A_M3B"/>
</dbReference>
<evidence type="ECO:0000256" key="6">
    <source>
        <dbReference type="RuleBase" id="RU003435"/>
    </source>
</evidence>
<dbReference type="GO" id="GO:0006518">
    <property type="term" value="P:peptide metabolic process"/>
    <property type="evidence" value="ECO:0007669"/>
    <property type="project" value="TreeGrafter"/>
</dbReference>
<dbReference type="RefSeq" id="WP_099540015.1">
    <property type="nucleotide sequence ID" value="NZ_PEBQ01000001.1"/>
</dbReference>
<evidence type="ECO:0000256" key="1">
    <source>
        <dbReference type="ARBA" id="ARBA00022670"/>
    </source>
</evidence>
<dbReference type="GO" id="GO:0046872">
    <property type="term" value="F:metal ion binding"/>
    <property type="evidence" value="ECO:0007669"/>
    <property type="project" value="UniProtKB-UniRule"/>
</dbReference>
<dbReference type="Proteomes" id="UP000228751">
    <property type="component" value="Unassembled WGS sequence"/>
</dbReference>
<keyword evidence="2 6" id="KW-0479">Metal-binding</keyword>
<sequence length="655" mass="72847">MGGGETFCPFVFHISVVHVNCACVHGLSLPAEMHCKVYGMEHTAHFLRSHPLPVFATQAGTVANVSASQGVASLPRWDLSALYAGMDDPKLQADLAEAEKRAKAFAKQYQGKLGSLSGKELADAIAAFESIEEMLGKAGSYASLLFAADSSDASISQFSQSINERLTAISTHLLFFTLELNRLEEADLQEKLKDPALAHWQPYLRDIRMYRPHQLSDDVEKVLLEKSVTGGQAWCRLFDETIAALRVTVDGQEMTVGDALNRLSDTDRTMREQAGKAVGGVFEKNVRLFALITNTLAKDKSISDNLRHFARPTSSRNLSNMVEDEVVDALVSAVRADYPRLSHRYYALKAKWMGLDKLEHWDRNAPLPGNDDKLIPWSEAKNIVQKAYDGFDPRMGKVINTFLTNPWIDVPSAPGKSPGAFAHPTVPSAHPYILLNYHGRIRDVMTLAHELGHGVHQVLAAKQGYFMSDTPLTLAETASVFGEMLTFQSLLDAEKDPQRRRLLLAAKVEDMLNTVVRQIAFYEFETRVHDARKKGELLPEQIGAIWRSVQTESLGPAFNFTPEYDVFWAYIPHFIHSPFYVYAYAFGDCLVNALYQVFSEGAPGFQDKYIAMLEAGGTLRHKELLAPFGLDASDPGFWRKGLDVISGFIDQLEQG</sequence>
<dbReference type="InterPro" id="IPR013647">
    <property type="entry name" value="OligopepF_N_dom"/>
</dbReference>
<evidence type="ECO:0000256" key="2">
    <source>
        <dbReference type="ARBA" id="ARBA00022723"/>
    </source>
</evidence>
<evidence type="ECO:0000313" key="10">
    <source>
        <dbReference type="Proteomes" id="UP000228751"/>
    </source>
</evidence>
<keyword evidence="1 6" id="KW-0645">Protease</keyword>
<dbReference type="Pfam" id="PF01432">
    <property type="entry name" value="Peptidase_M3"/>
    <property type="match status" value="1"/>
</dbReference>
<dbReference type="PANTHER" id="PTHR11804:SF5">
    <property type="entry name" value="OLIGOENDOPEPTIDASE F"/>
    <property type="match status" value="1"/>
</dbReference>
<keyword evidence="4 6" id="KW-0862">Zinc</keyword>
<dbReference type="SUPFAM" id="SSF55486">
    <property type="entry name" value="Metalloproteases ('zincins'), catalytic domain"/>
    <property type="match status" value="1"/>
</dbReference>
<dbReference type="InterPro" id="IPR042088">
    <property type="entry name" value="OligoPept_F_C"/>
</dbReference>
<evidence type="ECO:0000256" key="3">
    <source>
        <dbReference type="ARBA" id="ARBA00022801"/>
    </source>
</evidence>
<keyword evidence="5 6" id="KW-0482">Metalloprotease</keyword>
<comment type="similarity">
    <text evidence="6">Belongs to the peptidase M3 family.</text>
</comment>
<evidence type="ECO:0000313" key="9">
    <source>
        <dbReference type="EMBL" id="PHY95612.1"/>
    </source>
</evidence>
<dbReference type="OrthoDB" id="9766487at2"/>
<dbReference type="InterPro" id="IPR001567">
    <property type="entry name" value="Pept_M3A_M3B_dom"/>
</dbReference>
<name>A0A2G4RGA3_9PROT</name>
<dbReference type="Gene3D" id="1.10.1370.20">
    <property type="entry name" value="Oligoendopeptidase f, C-terminal domain"/>
    <property type="match status" value="1"/>
</dbReference>
<dbReference type="AlphaFoldDB" id="A0A2G4RGA3"/>
<reference evidence="9 10" key="1">
    <citation type="submission" date="2017-10" db="EMBL/GenBank/DDBJ databases">
        <title>Genomic analysis of the genus Acetobacter.</title>
        <authorList>
            <person name="Kim K.H."/>
            <person name="Chun B.H."/>
            <person name="Son A.R."/>
            <person name="Jeon C.O."/>
        </authorList>
    </citation>
    <scope>NUCLEOTIDE SEQUENCE [LARGE SCALE GENOMIC DNA]</scope>
    <source>
        <strain evidence="9 10">LHT 2458</strain>
    </source>
</reference>
<dbReference type="GO" id="GO:0004222">
    <property type="term" value="F:metalloendopeptidase activity"/>
    <property type="evidence" value="ECO:0007669"/>
    <property type="project" value="InterPro"/>
</dbReference>
<dbReference type="NCBIfam" id="TIGR02290">
    <property type="entry name" value="M3_fam_3"/>
    <property type="match status" value="1"/>
</dbReference>
<evidence type="ECO:0000259" key="7">
    <source>
        <dbReference type="Pfam" id="PF01432"/>
    </source>
</evidence>
<protein>
    <submittedName>
        <fullName evidence="9">Oligoendopeptidase F</fullName>
    </submittedName>
</protein>
<gene>
    <name evidence="9" type="ORF">CSR02_00285</name>
</gene>
<feature type="domain" description="Oligopeptidase F N-terminal" evidence="8">
    <location>
        <begin position="179"/>
        <end position="246"/>
    </location>
</feature>
<dbReference type="Pfam" id="PF08439">
    <property type="entry name" value="Peptidase_M3_N"/>
    <property type="match status" value="1"/>
</dbReference>
<evidence type="ECO:0000256" key="4">
    <source>
        <dbReference type="ARBA" id="ARBA00022833"/>
    </source>
</evidence>